<sequence>MQAPGLARSPPVTTGEPSDSRLWAVSRTARCTAAAEDGRAATITATTAPDGTATEHLTDAVDTALCR</sequence>
<dbReference type="EMBL" id="RKQG01000002">
    <property type="protein sequence ID" value="RPE28492.1"/>
    <property type="molecule type" value="Genomic_DNA"/>
</dbReference>
<gene>
    <name evidence="2" type="ORF">EDD38_5629</name>
</gene>
<dbReference type="AlphaFoldDB" id="A0A3N4R5Q5"/>
<organism evidence="2 3">
    <name type="scientific">Kitasatospora cineracea</name>
    <dbReference type="NCBI Taxonomy" id="88074"/>
    <lineage>
        <taxon>Bacteria</taxon>
        <taxon>Bacillati</taxon>
        <taxon>Actinomycetota</taxon>
        <taxon>Actinomycetes</taxon>
        <taxon>Kitasatosporales</taxon>
        <taxon>Streptomycetaceae</taxon>
        <taxon>Kitasatospora</taxon>
    </lineage>
</organism>
<proteinExistence type="predicted"/>
<accession>A0A3N4R5Q5</accession>
<evidence type="ECO:0000313" key="3">
    <source>
        <dbReference type="Proteomes" id="UP000266906"/>
    </source>
</evidence>
<keyword evidence="3" id="KW-1185">Reference proteome</keyword>
<name>A0A3N4R5Q5_9ACTN</name>
<feature type="region of interest" description="Disordered" evidence="1">
    <location>
        <begin position="1"/>
        <end position="23"/>
    </location>
</feature>
<dbReference type="Proteomes" id="UP000266906">
    <property type="component" value="Unassembled WGS sequence"/>
</dbReference>
<protein>
    <submittedName>
        <fullName evidence="2">Uncharacterized protein</fullName>
    </submittedName>
</protein>
<reference evidence="2 3" key="1">
    <citation type="submission" date="2018-11" db="EMBL/GenBank/DDBJ databases">
        <title>Sequencing the genomes of 1000 actinobacteria strains.</title>
        <authorList>
            <person name="Klenk H.-P."/>
        </authorList>
    </citation>
    <scope>NUCLEOTIDE SEQUENCE [LARGE SCALE GENOMIC DNA]</scope>
    <source>
        <strain evidence="2 3">DSM 44781</strain>
    </source>
</reference>
<evidence type="ECO:0000256" key="1">
    <source>
        <dbReference type="SAM" id="MobiDB-lite"/>
    </source>
</evidence>
<evidence type="ECO:0000313" key="2">
    <source>
        <dbReference type="EMBL" id="RPE28492.1"/>
    </source>
</evidence>
<comment type="caution">
    <text evidence="2">The sequence shown here is derived from an EMBL/GenBank/DDBJ whole genome shotgun (WGS) entry which is preliminary data.</text>
</comment>